<dbReference type="Pfam" id="PF07277">
    <property type="entry name" value="SapC"/>
    <property type="match status" value="1"/>
</dbReference>
<keyword evidence="2" id="KW-1185">Reference proteome</keyword>
<dbReference type="AlphaFoldDB" id="A0A328ABZ0"/>
<comment type="caution">
    <text evidence="1">The sequence shown here is derived from an EMBL/GenBank/DDBJ whole genome shotgun (WGS) entry which is preliminary data.</text>
</comment>
<dbReference type="Proteomes" id="UP000249725">
    <property type="component" value="Unassembled WGS sequence"/>
</dbReference>
<reference evidence="2" key="1">
    <citation type="submission" date="2018-05" db="EMBL/GenBank/DDBJ databases">
        <authorList>
            <person name="Li X."/>
        </authorList>
    </citation>
    <scope>NUCLEOTIDE SEQUENCE [LARGE SCALE GENOMIC DNA]</scope>
    <source>
        <strain evidence="2">YIM 73061</strain>
    </source>
</reference>
<dbReference type="RefSeq" id="WP_111515495.1">
    <property type="nucleotide sequence ID" value="NZ_QFYR01000003.1"/>
</dbReference>
<accession>A0A328ABZ0</accession>
<name>A0A328ABZ0_9CAUL</name>
<sequence length="222" mass="24395">MAESPQPLSAVQHSRLRLRRLPEGAPYFVQIVAGEFATAAATCPIFITKAGDTGEFYAGAMFGFEPGEYLLHPGDAFRPLDLERQGFFIDGDKIAIDPSNPRFSEQDGEPLFEAGEPGESLRRMQRLLGHLKAGVDQTQAFIQALLRHKLLAPMDIELAFDDGRNLNLQGLYTVSLDALQDLDDAAVVELFRSGHLQLAHVMAASLKQVPVLARRRNARLAA</sequence>
<proteinExistence type="predicted"/>
<gene>
    <name evidence="1" type="ORF">DJ018_13540</name>
</gene>
<protein>
    <submittedName>
        <fullName evidence="1">Multidrug transporter</fullName>
    </submittedName>
</protein>
<evidence type="ECO:0000313" key="1">
    <source>
        <dbReference type="EMBL" id="RAK52171.1"/>
    </source>
</evidence>
<organism evidence="1 2">
    <name type="scientific">Phenylobacterium deserti</name>
    <dbReference type="NCBI Taxonomy" id="1914756"/>
    <lineage>
        <taxon>Bacteria</taxon>
        <taxon>Pseudomonadati</taxon>
        <taxon>Pseudomonadota</taxon>
        <taxon>Alphaproteobacteria</taxon>
        <taxon>Caulobacterales</taxon>
        <taxon>Caulobacteraceae</taxon>
        <taxon>Phenylobacterium</taxon>
    </lineage>
</organism>
<dbReference type="InterPro" id="IPR010836">
    <property type="entry name" value="SapC"/>
</dbReference>
<dbReference type="OrthoDB" id="8888710at2"/>
<evidence type="ECO:0000313" key="2">
    <source>
        <dbReference type="Proteomes" id="UP000249725"/>
    </source>
</evidence>
<dbReference type="EMBL" id="QFYR01000003">
    <property type="protein sequence ID" value="RAK52171.1"/>
    <property type="molecule type" value="Genomic_DNA"/>
</dbReference>